<dbReference type="Pfam" id="PF12705">
    <property type="entry name" value="PDDEXK_1"/>
    <property type="match status" value="1"/>
</dbReference>
<feature type="non-terminal residue" evidence="2">
    <location>
        <position position="108"/>
    </location>
</feature>
<dbReference type="Gene3D" id="3.90.320.10">
    <property type="match status" value="1"/>
</dbReference>
<proteinExistence type="predicted"/>
<gene>
    <name evidence="2" type="ORF">METZ01_LOCUS297859</name>
</gene>
<name>A0A382MAC1_9ZZZZ</name>
<sequence length="108" mass="12784">MVGAGINAIPYQHEQLNKWRENFVGVQYFHEPSNLILHGAIDDVWKSEEGELIVVDYKATSKKDKVNINAPWQRAYKRQMEFYQWLLRQNGFQVSNRGYFVYCNGKRN</sequence>
<dbReference type="SUPFAM" id="SSF52980">
    <property type="entry name" value="Restriction endonuclease-like"/>
    <property type="match status" value="1"/>
</dbReference>
<dbReference type="InterPro" id="IPR038726">
    <property type="entry name" value="PDDEXK_AddAB-type"/>
</dbReference>
<evidence type="ECO:0000313" key="2">
    <source>
        <dbReference type="EMBL" id="SVC45005.1"/>
    </source>
</evidence>
<reference evidence="2" key="1">
    <citation type="submission" date="2018-05" db="EMBL/GenBank/DDBJ databases">
        <authorList>
            <person name="Lanie J.A."/>
            <person name="Ng W.-L."/>
            <person name="Kazmierczak K.M."/>
            <person name="Andrzejewski T.M."/>
            <person name="Davidsen T.M."/>
            <person name="Wayne K.J."/>
            <person name="Tettelin H."/>
            <person name="Glass J.I."/>
            <person name="Rusch D."/>
            <person name="Podicherti R."/>
            <person name="Tsui H.-C.T."/>
            <person name="Winkler M.E."/>
        </authorList>
    </citation>
    <scope>NUCLEOTIDE SEQUENCE</scope>
</reference>
<dbReference type="InterPro" id="IPR011604">
    <property type="entry name" value="PDDEXK-like_dom_sf"/>
</dbReference>
<protein>
    <recommendedName>
        <fullName evidence="1">PD-(D/E)XK endonuclease-like domain-containing protein</fullName>
    </recommendedName>
</protein>
<organism evidence="2">
    <name type="scientific">marine metagenome</name>
    <dbReference type="NCBI Taxonomy" id="408172"/>
    <lineage>
        <taxon>unclassified sequences</taxon>
        <taxon>metagenomes</taxon>
        <taxon>ecological metagenomes</taxon>
    </lineage>
</organism>
<feature type="domain" description="PD-(D/E)XK endonuclease-like" evidence="1">
    <location>
        <begin position="21"/>
        <end position="95"/>
    </location>
</feature>
<dbReference type="InterPro" id="IPR011335">
    <property type="entry name" value="Restrct_endonuc-II-like"/>
</dbReference>
<dbReference type="AlphaFoldDB" id="A0A382MAC1"/>
<evidence type="ECO:0000259" key="1">
    <source>
        <dbReference type="Pfam" id="PF12705"/>
    </source>
</evidence>
<dbReference type="EMBL" id="UINC01091886">
    <property type="protein sequence ID" value="SVC45005.1"/>
    <property type="molecule type" value="Genomic_DNA"/>
</dbReference>
<accession>A0A382MAC1</accession>